<dbReference type="STRING" id="426355.Mrad2831_4146"/>
<dbReference type="GeneID" id="31780920"/>
<organism evidence="2 3">
    <name type="scientific">Methylobacterium radiotolerans (strain ATCC 27329 / DSM 1819 / JCM 2831 / NBRC 15690 / NCIMB 10815 / 0-1)</name>
    <dbReference type="NCBI Taxonomy" id="426355"/>
    <lineage>
        <taxon>Bacteria</taxon>
        <taxon>Pseudomonadati</taxon>
        <taxon>Pseudomonadota</taxon>
        <taxon>Alphaproteobacteria</taxon>
        <taxon>Hyphomicrobiales</taxon>
        <taxon>Methylobacteriaceae</taxon>
        <taxon>Methylobacterium</taxon>
    </lineage>
</organism>
<dbReference type="RefSeq" id="WP_012321071.1">
    <property type="nucleotide sequence ID" value="NC_010505.1"/>
</dbReference>
<dbReference type="CDD" id="cd05399">
    <property type="entry name" value="NT_Rel-Spo_like"/>
    <property type="match status" value="1"/>
</dbReference>
<dbReference type="SUPFAM" id="SSF81301">
    <property type="entry name" value="Nucleotidyltransferase"/>
    <property type="match status" value="1"/>
</dbReference>
<dbReference type="AlphaFoldDB" id="B1M1E0"/>
<dbReference type="InterPro" id="IPR043519">
    <property type="entry name" value="NT_sf"/>
</dbReference>
<dbReference type="Gene3D" id="1.10.287.860">
    <property type="entry name" value="Nucleotidyltransferase"/>
    <property type="match status" value="1"/>
</dbReference>
<accession>B1M1E0</accession>
<reference evidence="2 3" key="1">
    <citation type="submission" date="2008-03" db="EMBL/GenBank/DDBJ databases">
        <title>Complete sequence of chromosome of Methylobacterium radiotolerans JCM 2831.</title>
        <authorList>
            <consortium name="US DOE Joint Genome Institute"/>
            <person name="Copeland A."/>
            <person name="Lucas S."/>
            <person name="Lapidus A."/>
            <person name="Glavina del Rio T."/>
            <person name="Dalin E."/>
            <person name="Tice H."/>
            <person name="Bruce D."/>
            <person name="Goodwin L."/>
            <person name="Pitluck S."/>
            <person name="Kiss H."/>
            <person name="Brettin T."/>
            <person name="Detter J.C."/>
            <person name="Han C."/>
            <person name="Kuske C.R."/>
            <person name="Schmutz J."/>
            <person name="Larimer F."/>
            <person name="Land M."/>
            <person name="Hauser L."/>
            <person name="Kyrpides N."/>
            <person name="Mikhailova N."/>
            <person name="Marx C.J."/>
            <person name="Richardson P."/>
        </authorList>
    </citation>
    <scope>NUCLEOTIDE SEQUENCE [LARGE SCALE GENOMIC DNA]</scope>
    <source>
        <strain evidence="3">ATCC 27329 / DSM 1819 / JCM 2831 / NBRC 15690 / NCIMB 10815 / 0-1</strain>
    </source>
</reference>
<dbReference type="InterPro" id="IPR007685">
    <property type="entry name" value="RelA_SpoT"/>
</dbReference>
<dbReference type="HOGENOM" id="CLU_058756_1_0_5"/>
<evidence type="ECO:0000313" key="2">
    <source>
        <dbReference type="EMBL" id="ACB26115.1"/>
    </source>
</evidence>
<dbReference type="SMART" id="SM00954">
    <property type="entry name" value="RelA_SpoT"/>
    <property type="match status" value="1"/>
</dbReference>
<name>B1M1E0_METRJ</name>
<dbReference type="Gene3D" id="3.30.460.10">
    <property type="entry name" value="Beta Polymerase, domain 2"/>
    <property type="match status" value="1"/>
</dbReference>
<protein>
    <submittedName>
        <fullName evidence="2">RelA/SpoT domain protein</fullName>
    </submittedName>
</protein>
<sequence length="337" mass="38211">MSKFDIAGLRKEYSVNHRYYCQIVEEVSHVLQSMIAISDIKIHNIVGRVKDIESLIEKSIEKELTDPIKQIKDISGVRVVCLFRDDLRRLEKLICENFSVISQDDKISSSEGFGYMSIHYICSLRETFSGPRYDNIKGFVFEIQTRTICMDAWAAVSHYLAYKGQWDVPVELQKAMNALSGLFYVADSEFQQIYGAKSASTNKAHGDISDNTLVSVPVNLDTITAYIKKRFPDRRVDDSSSISNLVHQIQLSGYETIEQIEKDVNSAVDLMESGEKSDPPGGPVGTYTAVGALRQTLAIANEEMERLRSLEGKAPYDRVSDRMLREEFLKRQKRAVR</sequence>
<evidence type="ECO:0000259" key="1">
    <source>
        <dbReference type="SMART" id="SM00954"/>
    </source>
</evidence>
<dbReference type="Pfam" id="PF04607">
    <property type="entry name" value="RelA_SpoT"/>
    <property type="match status" value="1"/>
</dbReference>
<proteinExistence type="predicted"/>
<dbReference type="eggNOG" id="COG2357">
    <property type="taxonomic scope" value="Bacteria"/>
</dbReference>
<dbReference type="PANTHER" id="PTHR41773">
    <property type="entry name" value="GTP PYROPHOSPHATASE-RELATED"/>
    <property type="match status" value="1"/>
</dbReference>
<dbReference type="Proteomes" id="UP000006589">
    <property type="component" value="Chromosome"/>
</dbReference>
<dbReference type="GO" id="GO:0015969">
    <property type="term" value="P:guanosine tetraphosphate metabolic process"/>
    <property type="evidence" value="ECO:0007669"/>
    <property type="project" value="InterPro"/>
</dbReference>
<dbReference type="OrthoDB" id="9801824at2"/>
<gene>
    <name evidence="2" type="ordered locus">Mrad2831_4146</name>
</gene>
<feature type="domain" description="RelA/SpoT" evidence="1">
    <location>
        <begin position="47"/>
        <end position="166"/>
    </location>
</feature>
<dbReference type="PANTHER" id="PTHR41773:SF1">
    <property type="entry name" value="RELA_SPOT DOMAIN-CONTAINING PROTEIN"/>
    <property type="match status" value="1"/>
</dbReference>
<dbReference type="EMBL" id="CP001001">
    <property type="protein sequence ID" value="ACB26115.1"/>
    <property type="molecule type" value="Genomic_DNA"/>
</dbReference>
<evidence type="ECO:0000313" key="3">
    <source>
        <dbReference type="Proteomes" id="UP000006589"/>
    </source>
</evidence>
<dbReference type="KEGG" id="mrd:Mrad2831_4146"/>